<dbReference type="InterPro" id="IPR011701">
    <property type="entry name" value="MFS"/>
</dbReference>
<comment type="subcellular location">
    <subcellularLocation>
        <location evidence="1">Cell membrane</location>
        <topology evidence="1">Multi-pass membrane protein</topology>
    </subcellularLocation>
</comment>
<dbReference type="SUPFAM" id="SSF103473">
    <property type="entry name" value="MFS general substrate transporter"/>
    <property type="match status" value="1"/>
</dbReference>
<reference evidence="9" key="1">
    <citation type="journal article" date="2019" name="Int. J. Syst. Evol. Microbiol.">
        <title>The Global Catalogue of Microorganisms (GCM) 10K type strain sequencing project: providing services to taxonomists for standard genome sequencing and annotation.</title>
        <authorList>
            <consortium name="The Broad Institute Genomics Platform"/>
            <consortium name="The Broad Institute Genome Sequencing Center for Infectious Disease"/>
            <person name="Wu L."/>
            <person name="Ma J."/>
        </authorList>
    </citation>
    <scope>NUCLEOTIDE SEQUENCE [LARGE SCALE GENOMIC DNA]</scope>
    <source>
        <strain evidence="9">CCUG 56756</strain>
    </source>
</reference>
<feature type="transmembrane region" description="Helical" evidence="6">
    <location>
        <begin position="163"/>
        <end position="180"/>
    </location>
</feature>
<evidence type="ECO:0000256" key="1">
    <source>
        <dbReference type="ARBA" id="ARBA00004651"/>
    </source>
</evidence>
<feature type="transmembrane region" description="Helical" evidence="6">
    <location>
        <begin position="7"/>
        <end position="29"/>
    </location>
</feature>
<feature type="transmembrane region" description="Helical" evidence="6">
    <location>
        <begin position="232"/>
        <end position="254"/>
    </location>
</feature>
<sequence>MIQRQTVLFLGISQLVCWGISYYLIAVFGEMISFELGWSGTVVYGGFSAALVIMAVTSPFTGRLIDVHGGRSIMTIGSFLLALGCFGIASAHSIPHYYLSWMVLGVAMRLTLYDAAFASLVHIAGANAKLPKSQVTLLGGLASTVFWPIGFFLADFFGWRGALGVYSFIALLTIPLHLAIPKDRGLVGMANQKSAIPHPLPLAQSKRARTIAGSLFVLIFTLLNFLNSAMSAHMINLLAGLGLTAALSVWVSALRGVGQSFARLCEVLFGRRLHSLTLTVFASSLLLTGFLFGLLSGRFLAMALIFSFLFGAGNGLLTIARGSLPLVLFETATYGAFVGKLLVPGFLFSAIAPLVYTWIIDYGGEQAALIFSTVLAFFIFSCSLLLNKKFSAANKSA</sequence>
<dbReference type="PROSITE" id="PS50850">
    <property type="entry name" value="MFS"/>
    <property type="match status" value="1"/>
</dbReference>
<feature type="transmembrane region" description="Helical" evidence="6">
    <location>
        <begin position="135"/>
        <end position="157"/>
    </location>
</feature>
<evidence type="ECO:0000256" key="6">
    <source>
        <dbReference type="SAM" id="Phobius"/>
    </source>
</evidence>
<feature type="domain" description="Major facilitator superfamily (MFS) profile" evidence="7">
    <location>
        <begin position="7"/>
        <end position="390"/>
    </location>
</feature>
<evidence type="ECO:0000256" key="2">
    <source>
        <dbReference type="ARBA" id="ARBA00022448"/>
    </source>
</evidence>
<dbReference type="EMBL" id="JBHTKI010000012">
    <property type="protein sequence ID" value="MFD1031603.1"/>
    <property type="molecule type" value="Genomic_DNA"/>
</dbReference>
<evidence type="ECO:0000256" key="5">
    <source>
        <dbReference type="ARBA" id="ARBA00023136"/>
    </source>
</evidence>
<dbReference type="InterPro" id="IPR020846">
    <property type="entry name" value="MFS_dom"/>
</dbReference>
<comment type="caution">
    <text evidence="8">The sequence shown here is derived from an EMBL/GenBank/DDBJ whole genome shotgun (WGS) entry which is preliminary data.</text>
</comment>
<feature type="transmembrane region" description="Helical" evidence="6">
    <location>
        <begin position="208"/>
        <end position="226"/>
    </location>
</feature>
<accession>A0ABW3LAP0</accession>
<keyword evidence="4 6" id="KW-1133">Transmembrane helix</keyword>
<evidence type="ECO:0000313" key="8">
    <source>
        <dbReference type="EMBL" id="MFD1031603.1"/>
    </source>
</evidence>
<evidence type="ECO:0000259" key="7">
    <source>
        <dbReference type="PROSITE" id="PS50850"/>
    </source>
</evidence>
<keyword evidence="3 6" id="KW-0812">Transmembrane</keyword>
<dbReference type="InterPro" id="IPR036259">
    <property type="entry name" value="MFS_trans_sf"/>
</dbReference>
<dbReference type="Proteomes" id="UP001597109">
    <property type="component" value="Unassembled WGS sequence"/>
</dbReference>
<dbReference type="RefSeq" id="WP_144839997.1">
    <property type="nucleotide sequence ID" value="NZ_JBHTKI010000012.1"/>
</dbReference>
<evidence type="ECO:0000256" key="3">
    <source>
        <dbReference type="ARBA" id="ARBA00022692"/>
    </source>
</evidence>
<organism evidence="8 9">
    <name type="scientific">Metaplanococcus flavidus</name>
    <dbReference type="NCBI Taxonomy" id="569883"/>
    <lineage>
        <taxon>Bacteria</taxon>
        <taxon>Bacillati</taxon>
        <taxon>Bacillota</taxon>
        <taxon>Bacilli</taxon>
        <taxon>Bacillales</taxon>
        <taxon>Caryophanaceae</taxon>
        <taxon>Metaplanococcus</taxon>
    </lineage>
</organism>
<keyword evidence="5 6" id="KW-0472">Membrane</keyword>
<feature type="transmembrane region" description="Helical" evidence="6">
    <location>
        <begin position="41"/>
        <end position="61"/>
    </location>
</feature>
<proteinExistence type="predicted"/>
<feature type="transmembrane region" description="Helical" evidence="6">
    <location>
        <begin position="341"/>
        <end position="360"/>
    </location>
</feature>
<keyword evidence="2" id="KW-0813">Transport</keyword>
<feature type="transmembrane region" description="Helical" evidence="6">
    <location>
        <begin position="275"/>
        <end position="293"/>
    </location>
</feature>
<evidence type="ECO:0000313" key="9">
    <source>
        <dbReference type="Proteomes" id="UP001597109"/>
    </source>
</evidence>
<protein>
    <submittedName>
        <fullName evidence="8">MFS transporter</fullName>
    </submittedName>
</protein>
<name>A0ABW3LAP0_9BACL</name>
<evidence type="ECO:0000256" key="4">
    <source>
        <dbReference type="ARBA" id="ARBA00022989"/>
    </source>
</evidence>
<dbReference type="Gene3D" id="1.20.1250.20">
    <property type="entry name" value="MFS general substrate transporter like domains"/>
    <property type="match status" value="1"/>
</dbReference>
<feature type="transmembrane region" description="Helical" evidence="6">
    <location>
        <begin position="366"/>
        <end position="386"/>
    </location>
</feature>
<feature type="transmembrane region" description="Helical" evidence="6">
    <location>
        <begin position="98"/>
        <end position="123"/>
    </location>
</feature>
<keyword evidence="9" id="KW-1185">Reference proteome</keyword>
<gene>
    <name evidence="8" type="ORF">ACFQ1X_09195</name>
</gene>
<dbReference type="Pfam" id="PF07690">
    <property type="entry name" value="MFS_1"/>
    <property type="match status" value="1"/>
</dbReference>
<feature type="transmembrane region" description="Helical" evidence="6">
    <location>
        <begin position="73"/>
        <end position="92"/>
    </location>
</feature>
<feature type="transmembrane region" description="Helical" evidence="6">
    <location>
        <begin position="299"/>
        <end position="320"/>
    </location>
</feature>